<proteinExistence type="inferred from homology"/>
<evidence type="ECO:0000256" key="1">
    <source>
        <dbReference type="ARBA" id="ARBA00009437"/>
    </source>
</evidence>
<dbReference type="Gene3D" id="3.40.190.10">
    <property type="entry name" value="Periplasmic binding protein-like II"/>
    <property type="match status" value="2"/>
</dbReference>
<dbReference type="AlphaFoldDB" id="A0A9X4IUF3"/>
<comment type="similarity">
    <text evidence="1">Belongs to the LysR transcriptional regulatory family.</text>
</comment>
<protein>
    <submittedName>
        <fullName evidence="6">LysR family transcriptional regulator</fullName>
    </submittedName>
</protein>
<dbReference type="Proteomes" id="UP001140979">
    <property type="component" value="Unassembled WGS sequence"/>
</dbReference>
<dbReference type="SUPFAM" id="SSF46785">
    <property type="entry name" value="Winged helix' DNA-binding domain"/>
    <property type="match status" value="1"/>
</dbReference>
<dbReference type="FunFam" id="1.10.10.10:FF:000001">
    <property type="entry name" value="LysR family transcriptional regulator"/>
    <property type="match status" value="1"/>
</dbReference>
<gene>
    <name evidence="6" type="ORF">L9W94_18450</name>
</gene>
<evidence type="ECO:0000256" key="3">
    <source>
        <dbReference type="ARBA" id="ARBA00023125"/>
    </source>
</evidence>
<dbReference type="Pfam" id="PF03466">
    <property type="entry name" value="LysR_substrate"/>
    <property type="match status" value="1"/>
</dbReference>
<keyword evidence="3" id="KW-0238">DNA-binding</keyword>
<reference evidence="6" key="1">
    <citation type="submission" date="2022-02" db="EMBL/GenBank/DDBJ databases">
        <title>Emergence and expansion in Europe of a Vibrio aestuarianus clonal complex pathogenic for oysters.</title>
        <authorList>
            <person name="Mesnil A."/>
            <person name="Travers M.-A."/>
        </authorList>
    </citation>
    <scope>NUCLEOTIDE SEQUENCE</scope>
    <source>
        <strain evidence="6">19_064_11T1</strain>
    </source>
</reference>
<dbReference type="EMBL" id="JAKNBA010000055">
    <property type="protein sequence ID" value="MDE1244078.1"/>
    <property type="molecule type" value="Genomic_DNA"/>
</dbReference>
<dbReference type="InterPro" id="IPR011991">
    <property type="entry name" value="ArsR-like_HTH"/>
</dbReference>
<organism evidence="6 7">
    <name type="scientific">Vibrio aestuarianus</name>
    <dbReference type="NCBI Taxonomy" id="28171"/>
    <lineage>
        <taxon>Bacteria</taxon>
        <taxon>Pseudomonadati</taxon>
        <taxon>Pseudomonadota</taxon>
        <taxon>Gammaproteobacteria</taxon>
        <taxon>Vibrionales</taxon>
        <taxon>Vibrionaceae</taxon>
        <taxon>Vibrio</taxon>
    </lineage>
</organism>
<dbReference type="InterPro" id="IPR000847">
    <property type="entry name" value="LysR_HTH_N"/>
</dbReference>
<dbReference type="RefSeq" id="WP_274683895.1">
    <property type="nucleotide sequence ID" value="NZ_JAKNBA010000055.1"/>
</dbReference>
<keyword evidence="4" id="KW-0804">Transcription</keyword>
<dbReference type="InterPro" id="IPR036390">
    <property type="entry name" value="WH_DNA-bd_sf"/>
</dbReference>
<comment type="caution">
    <text evidence="6">The sequence shown here is derived from an EMBL/GenBank/DDBJ whole genome shotgun (WGS) entry which is preliminary data.</text>
</comment>
<evidence type="ECO:0000313" key="7">
    <source>
        <dbReference type="Proteomes" id="UP001140979"/>
    </source>
</evidence>
<dbReference type="PANTHER" id="PTHR30346:SF0">
    <property type="entry name" value="HCA OPERON TRANSCRIPTIONAL ACTIVATOR HCAR"/>
    <property type="match status" value="1"/>
</dbReference>
<dbReference type="InterPro" id="IPR036388">
    <property type="entry name" value="WH-like_DNA-bd_sf"/>
</dbReference>
<evidence type="ECO:0000256" key="4">
    <source>
        <dbReference type="ARBA" id="ARBA00023163"/>
    </source>
</evidence>
<feature type="domain" description="HTH lysR-type" evidence="5">
    <location>
        <begin position="1"/>
        <end position="58"/>
    </location>
</feature>
<dbReference type="SUPFAM" id="SSF53850">
    <property type="entry name" value="Periplasmic binding protein-like II"/>
    <property type="match status" value="1"/>
</dbReference>
<keyword evidence="2" id="KW-0805">Transcription regulation</keyword>
<evidence type="ECO:0000313" key="6">
    <source>
        <dbReference type="EMBL" id="MDE1244078.1"/>
    </source>
</evidence>
<dbReference type="CDD" id="cd00090">
    <property type="entry name" value="HTH_ARSR"/>
    <property type="match status" value="1"/>
</dbReference>
<accession>A0A9X4IUF3</accession>
<dbReference type="Gene3D" id="1.10.10.10">
    <property type="entry name" value="Winged helix-like DNA-binding domain superfamily/Winged helix DNA-binding domain"/>
    <property type="match status" value="1"/>
</dbReference>
<evidence type="ECO:0000256" key="2">
    <source>
        <dbReference type="ARBA" id="ARBA00023015"/>
    </source>
</evidence>
<name>A0A9X4IUF3_9VIBR</name>
<dbReference type="GO" id="GO:0003700">
    <property type="term" value="F:DNA-binding transcription factor activity"/>
    <property type="evidence" value="ECO:0007669"/>
    <property type="project" value="InterPro"/>
</dbReference>
<sequence>MNLNQLRYFKALAEELHFQRAARMLNLSQPALSHQVKMLEEELGIVLLDRSRNHVELTGAGKFFVKRITFILEELSKAKKEVQAIAGMEQTSLKIGTIDYLNLDIVTKSIIATKIDYPDIAIEQIEIPTNEIYDAVKENEIDIAIGVAPVVHPALLVKEITSGRWSVVMPNDHILVNQESILLKSLKDTPLIIFDKSLNPKLYHWWMENFKIAGFKPKIILETKQVQTALKTVKDGMALYIVASYIIQDLPESMVCKPLAGFDNKITIVAAWRRNNNSKALKMYLGKLRKALLAS</sequence>
<evidence type="ECO:0000259" key="5">
    <source>
        <dbReference type="PROSITE" id="PS50931"/>
    </source>
</evidence>
<dbReference type="InterPro" id="IPR005119">
    <property type="entry name" value="LysR_subst-bd"/>
</dbReference>
<dbReference type="GO" id="GO:0032993">
    <property type="term" value="C:protein-DNA complex"/>
    <property type="evidence" value="ECO:0007669"/>
    <property type="project" value="TreeGrafter"/>
</dbReference>
<dbReference type="PRINTS" id="PR00039">
    <property type="entry name" value="HTHLYSR"/>
</dbReference>
<dbReference type="PANTHER" id="PTHR30346">
    <property type="entry name" value="TRANSCRIPTIONAL DUAL REGULATOR HCAR-RELATED"/>
    <property type="match status" value="1"/>
</dbReference>
<dbReference type="PROSITE" id="PS50931">
    <property type="entry name" value="HTH_LYSR"/>
    <property type="match status" value="1"/>
</dbReference>
<dbReference type="CDD" id="cd08414">
    <property type="entry name" value="PBP2_LTTR_aromatics_like"/>
    <property type="match status" value="1"/>
</dbReference>
<dbReference type="GO" id="GO:0003677">
    <property type="term" value="F:DNA binding"/>
    <property type="evidence" value="ECO:0007669"/>
    <property type="project" value="UniProtKB-KW"/>
</dbReference>
<dbReference type="Pfam" id="PF00126">
    <property type="entry name" value="HTH_1"/>
    <property type="match status" value="1"/>
</dbReference>